<dbReference type="OrthoDB" id="9783105at2"/>
<gene>
    <name evidence="5" type="ORF">HMPREF9488_01124</name>
</gene>
<dbReference type="SUPFAM" id="SSF51735">
    <property type="entry name" value="NAD(P)-binding Rossmann-fold domains"/>
    <property type="match status" value="1"/>
</dbReference>
<feature type="domain" description="Gfo/Idh/MocA-like oxidoreductase N-terminal" evidence="3">
    <location>
        <begin position="2"/>
        <end position="118"/>
    </location>
</feature>
<dbReference type="InterPro" id="IPR055170">
    <property type="entry name" value="GFO_IDH_MocA-like_dom"/>
</dbReference>
<dbReference type="GO" id="GO:0016491">
    <property type="term" value="F:oxidoreductase activity"/>
    <property type="evidence" value="ECO:0007669"/>
    <property type="project" value="UniProtKB-KW"/>
</dbReference>
<dbReference type="EMBL" id="ADKX01000020">
    <property type="protein sequence ID" value="EFW05615.1"/>
    <property type="molecule type" value="Genomic_DNA"/>
</dbReference>
<dbReference type="PANTHER" id="PTHR22604">
    <property type="entry name" value="OXIDOREDUCTASES"/>
    <property type="match status" value="1"/>
</dbReference>
<evidence type="ECO:0000256" key="1">
    <source>
        <dbReference type="ARBA" id="ARBA00010928"/>
    </source>
</evidence>
<accession>E7G8N6</accession>
<dbReference type="GeneID" id="78230767"/>
<dbReference type="Pfam" id="PF01408">
    <property type="entry name" value="GFO_IDH_MocA"/>
    <property type="match status" value="1"/>
</dbReference>
<dbReference type="Proteomes" id="UP000003157">
    <property type="component" value="Unassembled WGS sequence"/>
</dbReference>
<evidence type="ECO:0000313" key="5">
    <source>
        <dbReference type="EMBL" id="EFW05615.1"/>
    </source>
</evidence>
<evidence type="ECO:0000313" key="6">
    <source>
        <dbReference type="Proteomes" id="UP000003157"/>
    </source>
</evidence>
<dbReference type="InterPro" id="IPR050984">
    <property type="entry name" value="Gfo/Idh/MocA_domain"/>
</dbReference>
<keyword evidence="6" id="KW-1185">Reference proteome</keyword>
<comment type="similarity">
    <text evidence="1">Belongs to the Gfo/Idh/MocA family.</text>
</comment>
<dbReference type="Pfam" id="PF22725">
    <property type="entry name" value="GFO_IDH_MocA_C3"/>
    <property type="match status" value="1"/>
</dbReference>
<dbReference type="RefSeq" id="WP_008788240.1">
    <property type="nucleotide sequence ID" value="NZ_AKCB01000002.1"/>
</dbReference>
<dbReference type="Gene3D" id="3.30.360.10">
    <property type="entry name" value="Dihydrodipicolinate Reductase, domain 2"/>
    <property type="match status" value="1"/>
</dbReference>
<dbReference type="eggNOG" id="COG0673">
    <property type="taxonomic scope" value="Bacteria"/>
</dbReference>
<dbReference type="AlphaFoldDB" id="E7G8N6"/>
<keyword evidence="2" id="KW-0560">Oxidoreductase</keyword>
<evidence type="ECO:0000256" key="2">
    <source>
        <dbReference type="ARBA" id="ARBA00023002"/>
    </source>
</evidence>
<dbReference type="STRING" id="100884.GCA_000269565_02968"/>
<dbReference type="GO" id="GO:0000166">
    <property type="term" value="F:nucleotide binding"/>
    <property type="evidence" value="ECO:0007669"/>
    <property type="project" value="InterPro"/>
</dbReference>
<name>E7G8N6_9FIRM</name>
<sequence length="316" mass="36330">MIRWGILGMGKIATRFMQSLNKSQEGYLYAGASLTAVKREQFSLNHPHILIYPTYEDLLEDPNIDAVYIATRHNDHYQWAKAALLKKKAVLCEKPATLTYTQTEDLCQLAKSNQTFFMEAMKTRFIPLVADMKKVVASGEIGEVQRIETSFCSDVDYQEGHYLFDKEQGGVLYDVGTYNIATTLDYITSPLQKVSTQVIYKNGVDAYDVVELVFESGQTAKLEMAIDRSKEKNMIIYGSQGTMTAVPFYRPEQAIITINNQQRVIEKSYIYDDFFTEIEEVHRCLKEKIIESPRMSLQDSLDCMYVMEKIRESFYD</sequence>
<dbReference type="HOGENOM" id="CLU_023194_7_2_9"/>
<evidence type="ECO:0000259" key="3">
    <source>
        <dbReference type="Pfam" id="PF01408"/>
    </source>
</evidence>
<reference evidence="5 6" key="1">
    <citation type="submission" date="2010-12" db="EMBL/GenBank/DDBJ databases">
        <title>The Genome Sequence of Coprobacillus sp. strain 29_1.</title>
        <authorList>
            <consortium name="The Broad Institute Genome Sequencing Platform"/>
            <person name="Earl A."/>
            <person name="Ward D."/>
            <person name="Feldgarden M."/>
            <person name="Gevers D."/>
            <person name="Daigneault M."/>
            <person name="Sibley C.D."/>
            <person name="White A."/>
            <person name="Strauss J."/>
            <person name="Allen-Vercoe E."/>
            <person name="Young S.K."/>
            <person name="Zeng Q."/>
            <person name="Gargeya S."/>
            <person name="Fitzgerald M."/>
            <person name="Haas B."/>
            <person name="Abouelleil A."/>
            <person name="Alvarado L."/>
            <person name="Arachchi H.M."/>
            <person name="Berlin A."/>
            <person name="Brown A."/>
            <person name="Chapman S.B."/>
            <person name="Chen Z."/>
            <person name="Dunbar C."/>
            <person name="Freedman E."/>
            <person name="Gearin G."/>
            <person name="Gellesch M."/>
            <person name="Goldberg J."/>
            <person name="Griggs A."/>
            <person name="Gujja S."/>
            <person name="Heilman E."/>
            <person name="Heiman D."/>
            <person name="Howarth C."/>
            <person name="Larson L."/>
            <person name="Lui A."/>
            <person name="MacDonald P.J.P."/>
            <person name="Mehta T."/>
            <person name="Montmayeur A."/>
            <person name="Murphy C."/>
            <person name="Neiman D."/>
            <person name="Pearson M."/>
            <person name="Priest M."/>
            <person name="Roberts A."/>
            <person name="Saif S."/>
            <person name="Shea T."/>
            <person name="Shenoy N."/>
            <person name="Sisk P."/>
            <person name="Stolte C."/>
            <person name="Sykes S."/>
            <person name="White J."/>
            <person name="Yandava C."/>
            <person name="Nusbaum C."/>
            <person name="Birren B."/>
        </authorList>
    </citation>
    <scope>NUCLEOTIDE SEQUENCE [LARGE SCALE GENOMIC DNA]</scope>
    <source>
        <strain evidence="5 6">29_1</strain>
    </source>
</reference>
<dbReference type="InterPro" id="IPR036291">
    <property type="entry name" value="NAD(P)-bd_dom_sf"/>
</dbReference>
<dbReference type="InterPro" id="IPR000683">
    <property type="entry name" value="Gfo/Idh/MocA-like_OxRdtase_N"/>
</dbReference>
<dbReference type="SUPFAM" id="SSF55347">
    <property type="entry name" value="Glyceraldehyde-3-phosphate dehydrogenase-like, C-terminal domain"/>
    <property type="match status" value="1"/>
</dbReference>
<protein>
    <submittedName>
        <fullName evidence="5">Uncharacterized protein</fullName>
    </submittedName>
</protein>
<proteinExistence type="inferred from homology"/>
<feature type="domain" description="GFO/IDH/MocA-like oxidoreductase" evidence="4">
    <location>
        <begin position="130"/>
        <end position="243"/>
    </location>
</feature>
<dbReference type="Gene3D" id="3.40.50.720">
    <property type="entry name" value="NAD(P)-binding Rossmann-like Domain"/>
    <property type="match status" value="1"/>
</dbReference>
<organism evidence="5 6">
    <name type="scientific">Coprobacillus cateniformis</name>
    <dbReference type="NCBI Taxonomy" id="100884"/>
    <lineage>
        <taxon>Bacteria</taxon>
        <taxon>Bacillati</taxon>
        <taxon>Bacillota</taxon>
        <taxon>Erysipelotrichia</taxon>
        <taxon>Erysipelotrichales</taxon>
        <taxon>Coprobacillaceae</taxon>
        <taxon>Coprobacillus</taxon>
    </lineage>
</organism>
<dbReference type="PANTHER" id="PTHR22604:SF105">
    <property type="entry name" value="TRANS-1,2-DIHYDROBENZENE-1,2-DIOL DEHYDROGENASE"/>
    <property type="match status" value="1"/>
</dbReference>
<comment type="caution">
    <text evidence="5">The sequence shown here is derived from an EMBL/GenBank/DDBJ whole genome shotgun (WGS) entry which is preliminary data.</text>
</comment>
<evidence type="ECO:0000259" key="4">
    <source>
        <dbReference type="Pfam" id="PF22725"/>
    </source>
</evidence>